<feature type="repeat" description="ANK" evidence="4">
    <location>
        <begin position="283"/>
        <end position="315"/>
    </location>
</feature>
<name>A0AAV3ARV3_PYXAD</name>
<evidence type="ECO:0000259" key="5">
    <source>
        <dbReference type="PROSITE" id="PS50225"/>
    </source>
</evidence>
<dbReference type="InterPro" id="IPR001496">
    <property type="entry name" value="SOCS_box"/>
</dbReference>
<keyword evidence="7" id="KW-1185">Reference proteome</keyword>
<dbReference type="GO" id="GO:0035556">
    <property type="term" value="P:intracellular signal transduction"/>
    <property type="evidence" value="ECO:0007669"/>
    <property type="project" value="InterPro"/>
</dbReference>
<dbReference type="Pfam" id="PF07525">
    <property type="entry name" value="SOCS_box"/>
    <property type="match status" value="1"/>
</dbReference>
<reference evidence="6" key="1">
    <citation type="thesis" date="2020" institute="ProQuest LLC" country="789 East Eisenhower Parkway, Ann Arbor, MI, USA">
        <title>Comparative Genomics and Chromosome Evolution.</title>
        <authorList>
            <person name="Mudd A.B."/>
        </authorList>
    </citation>
    <scope>NUCLEOTIDE SEQUENCE</scope>
    <source>
        <strain evidence="6">1538</strain>
        <tissue evidence="6">Blood</tissue>
    </source>
</reference>
<feature type="repeat" description="ANK" evidence="4">
    <location>
        <begin position="209"/>
        <end position="241"/>
    </location>
</feature>
<dbReference type="SMART" id="SM00969">
    <property type="entry name" value="SOCS_box"/>
    <property type="match status" value="1"/>
</dbReference>
<keyword evidence="2" id="KW-0677">Repeat</keyword>
<dbReference type="InterPro" id="IPR036036">
    <property type="entry name" value="SOCS_box-like_dom_sf"/>
</dbReference>
<organism evidence="6 7">
    <name type="scientific">Pyxicephalus adspersus</name>
    <name type="common">African bullfrog</name>
    <dbReference type="NCBI Taxonomy" id="30357"/>
    <lineage>
        <taxon>Eukaryota</taxon>
        <taxon>Metazoa</taxon>
        <taxon>Chordata</taxon>
        <taxon>Craniata</taxon>
        <taxon>Vertebrata</taxon>
        <taxon>Euteleostomi</taxon>
        <taxon>Amphibia</taxon>
        <taxon>Batrachia</taxon>
        <taxon>Anura</taxon>
        <taxon>Neobatrachia</taxon>
        <taxon>Ranoidea</taxon>
        <taxon>Pyxicephalidae</taxon>
        <taxon>Pyxicephalinae</taxon>
        <taxon>Pyxicephalus</taxon>
    </lineage>
</organism>
<dbReference type="Pfam" id="PF12796">
    <property type="entry name" value="Ank_2"/>
    <property type="match status" value="2"/>
</dbReference>
<dbReference type="Pfam" id="PF00023">
    <property type="entry name" value="Ank"/>
    <property type="match status" value="1"/>
</dbReference>
<feature type="repeat" description="ANK" evidence="4">
    <location>
        <begin position="142"/>
        <end position="174"/>
    </location>
</feature>
<dbReference type="InterPro" id="IPR002110">
    <property type="entry name" value="Ankyrin_rpt"/>
</dbReference>
<dbReference type="PRINTS" id="PR01415">
    <property type="entry name" value="ANKYRIN"/>
</dbReference>
<dbReference type="Gene3D" id="1.10.750.20">
    <property type="entry name" value="SOCS box"/>
    <property type="match status" value="1"/>
</dbReference>
<comment type="caution">
    <text evidence="6">The sequence shown here is derived from an EMBL/GenBank/DDBJ whole genome shotgun (WGS) entry which is preliminary data.</text>
</comment>
<dbReference type="Proteomes" id="UP001181693">
    <property type="component" value="Unassembled WGS sequence"/>
</dbReference>
<comment type="pathway">
    <text evidence="1">Protein modification; protein ubiquitination.</text>
</comment>
<dbReference type="InterPro" id="IPR051165">
    <property type="entry name" value="Multifunctional_ANK_Repeat"/>
</dbReference>
<dbReference type="AlphaFoldDB" id="A0AAV3ARV3"/>
<dbReference type="SMART" id="SM00253">
    <property type="entry name" value="SOCS"/>
    <property type="match status" value="1"/>
</dbReference>
<gene>
    <name evidence="6" type="ORF">GDO54_012936</name>
</gene>
<dbReference type="Gene3D" id="1.25.40.20">
    <property type="entry name" value="Ankyrin repeat-containing domain"/>
    <property type="match status" value="1"/>
</dbReference>
<dbReference type="PANTHER" id="PTHR24123">
    <property type="entry name" value="ANKYRIN REPEAT-CONTAINING"/>
    <property type="match status" value="1"/>
</dbReference>
<evidence type="ECO:0000313" key="7">
    <source>
        <dbReference type="Proteomes" id="UP001181693"/>
    </source>
</evidence>
<feature type="domain" description="SOCS box" evidence="5">
    <location>
        <begin position="412"/>
        <end position="449"/>
    </location>
</feature>
<evidence type="ECO:0000256" key="1">
    <source>
        <dbReference type="ARBA" id="ARBA00004906"/>
    </source>
</evidence>
<dbReference type="SMART" id="SM00248">
    <property type="entry name" value="ANK"/>
    <property type="match status" value="6"/>
</dbReference>
<dbReference type="SUPFAM" id="SSF158235">
    <property type="entry name" value="SOCS box-like"/>
    <property type="match status" value="1"/>
</dbReference>
<dbReference type="PROSITE" id="PS50088">
    <property type="entry name" value="ANK_REPEAT"/>
    <property type="match status" value="5"/>
</dbReference>
<feature type="repeat" description="ANK" evidence="4">
    <location>
        <begin position="242"/>
        <end position="282"/>
    </location>
</feature>
<dbReference type="PROSITE" id="PS50297">
    <property type="entry name" value="ANK_REP_REGION"/>
    <property type="match status" value="4"/>
</dbReference>
<evidence type="ECO:0000256" key="3">
    <source>
        <dbReference type="ARBA" id="ARBA00023043"/>
    </source>
</evidence>
<evidence type="ECO:0000313" key="6">
    <source>
        <dbReference type="EMBL" id="DBA25402.1"/>
    </source>
</evidence>
<feature type="repeat" description="ANK" evidence="4">
    <location>
        <begin position="110"/>
        <end position="142"/>
    </location>
</feature>
<evidence type="ECO:0000256" key="2">
    <source>
        <dbReference type="ARBA" id="ARBA00022737"/>
    </source>
</evidence>
<protein>
    <recommendedName>
        <fullName evidence="5">SOCS box domain-containing protein</fullName>
    </recommendedName>
</protein>
<proteinExistence type="predicted"/>
<dbReference type="EMBL" id="DYDO01000005">
    <property type="protein sequence ID" value="DBA25402.1"/>
    <property type="molecule type" value="Genomic_DNA"/>
</dbReference>
<dbReference type="SUPFAM" id="SSF48403">
    <property type="entry name" value="Ankyrin repeat"/>
    <property type="match status" value="1"/>
</dbReference>
<dbReference type="InterPro" id="IPR036770">
    <property type="entry name" value="Ankyrin_rpt-contain_sf"/>
</dbReference>
<dbReference type="PANTHER" id="PTHR24123:SF142">
    <property type="entry name" value="ANKYRIN"/>
    <property type="match status" value="1"/>
</dbReference>
<accession>A0AAV3ARV3</accession>
<dbReference type="PROSITE" id="PS50225">
    <property type="entry name" value="SOCS"/>
    <property type="match status" value="1"/>
</dbReference>
<sequence length="457" mass="51676">MALSFPFSNGALRSLQLEAEELEKWEKRKKLRGVLRSSVNSHCSVKAPSQPPRVCTDPLFHQAIFTGDLVALQTYMEVETSANFLISTRSHDLRWRCQQAGIWSLTYEEEFTCPLYVTANRGYSDCLQLLLKKGADVDFSPGGESALHGACQGGHNECVRLLLRYGANPNVESQDGILPLHCCKTPESFRCAKLLLQYGAHINRQTEEEEFTPLHVAAQHALLEHVDLYLRYGAAVDKRSINGETPLSVACSHPQAPQELDRYYQVCKHLIKNGANIHTRDKDQQSPLHLACKTANPQVVELLLEQGAEVNAMSYSGNTAMQNILQVTSYKLQNHPELIVRALLNHGAIRVWPGALIKVLRYCYSSPRTVEVLLNTYSKLRGTEEWAEVVPEEEQQKHFKFFQSVFSLSHCPRSLQHLCRCALRSHLEGRMAQTLPKLPLPPPLLQFLQLHFEDILY</sequence>
<evidence type="ECO:0000256" key="4">
    <source>
        <dbReference type="PROSITE-ProRule" id="PRU00023"/>
    </source>
</evidence>
<keyword evidence="3 4" id="KW-0040">ANK repeat</keyword>